<reference evidence="1 2" key="1">
    <citation type="submission" date="2016-10" db="EMBL/GenBank/DDBJ databases">
        <title>Draft genome sequence of Methylobacterium extorquens CP3, a seed endophyte of Crotalaria pumila with plant growth-promoting and metal tolerance properties.</title>
        <authorList>
            <person name="Sanchez-Lopez A.S."/>
            <person name="Van Hamme J.D."/>
            <person name="Thijs S."/>
            <person name="Mcammond B.M."/>
            <person name="Stevens V."/>
            <person name="Gonzalez-Chavez M.D.C."/>
            <person name="Vangronsveld J."/>
        </authorList>
    </citation>
    <scope>NUCLEOTIDE SEQUENCE [LARGE SCALE GENOMIC DNA]</scope>
    <source>
        <strain evidence="1 2">CP3</strain>
    </source>
</reference>
<dbReference type="AlphaFoldDB" id="A0A1S1P632"/>
<gene>
    <name evidence="1" type="ORF">BK022_14680</name>
</gene>
<sequence length="379" mass="41338">MALDTSHLGQLVKEMTSRRADERRRAKDFQDLLDRGGWVLAFSHHHLAEIYGHNDPQVRDARLAYIRSLPIVAYVQSVSGPEAAFGSIVDVLATEVRAAISIGNSDPVAVAAAALPYVFAYASGAAVMRSLDAVGPIFGSLVRAQANKARRIVALSRADVEKPPDLPIDQLLRQPLRTPESQEAFFASFGAVLLREVAERGDERIEDPAEVTAEFISAVQDGVREIHETGEHPVIHLLNRMGIRREDIADEGTLGDALRIFLHRQRALTAASAAGINPRDVIEHVRTDKLPSAVIGEALQAYGQEPKRRKGSVMNDVNLVCLTPYVHLTTVDKGTFGNVARASARSPSFKSVIGRVTRQASYYELTPEITKTGQDITAV</sequence>
<dbReference type="Proteomes" id="UP000180215">
    <property type="component" value="Unassembled WGS sequence"/>
</dbReference>
<protein>
    <submittedName>
        <fullName evidence="1">Uncharacterized protein</fullName>
    </submittedName>
</protein>
<comment type="caution">
    <text evidence="1">The sequence shown here is derived from an EMBL/GenBank/DDBJ whole genome shotgun (WGS) entry which is preliminary data.</text>
</comment>
<organism evidence="1 2">
    <name type="scientific">Methylorubrum extorquens</name>
    <name type="common">Methylobacterium dichloromethanicum</name>
    <name type="synonym">Methylobacterium extorquens</name>
    <dbReference type="NCBI Taxonomy" id="408"/>
    <lineage>
        <taxon>Bacteria</taxon>
        <taxon>Pseudomonadati</taxon>
        <taxon>Pseudomonadota</taxon>
        <taxon>Alphaproteobacteria</taxon>
        <taxon>Hyphomicrobiales</taxon>
        <taxon>Methylobacteriaceae</taxon>
        <taxon>Methylorubrum</taxon>
    </lineage>
</organism>
<name>A0A1S1P632_METEX</name>
<dbReference type="EMBL" id="MNAO01000171">
    <property type="protein sequence ID" value="OHV16052.1"/>
    <property type="molecule type" value="Genomic_DNA"/>
</dbReference>
<accession>A0A1S1P632</accession>
<proteinExistence type="predicted"/>
<evidence type="ECO:0000313" key="2">
    <source>
        <dbReference type="Proteomes" id="UP000180215"/>
    </source>
</evidence>
<evidence type="ECO:0000313" key="1">
    <source>
        <dbReference type="EMBL" id="OHV16052.1"/>
    </source>
</evidence>